<keyword evidence="1" id="KW-1133">Transmembrane helix</keyword>
<organism evidence="2 3">
    <name type="scientific">Pseudodesulfovibrio hydrargyri</name>
    <dbReference type="NCBI Taxonomy" id="2125990"/>
    <lineage>
        <taxon>Bacteria</taxon>
        <taxon>Pseudomonadati</taxon>
        <taxon>Thermodesulfobacteriota</taxon>
        <taxon>Desulfovibrionia</taxon>
        <taxon>Desulfovibrionales</taxon>
        <taxon>Desulfovibrionaceae</taxon>
    </lineage>
</organism>
<dbReference type="RefSeq" id="WP_071545657.1">
    <property type="nucleotide sequence ID" value="NZ_LKAQ01000004.1"/>
</dbReference>
<keyword evidence="1" id="KW-0472">Membrane</keyword>
<dbReference type="AlphaFoldDB" id="A0A1J5NEQ2"/>
<dbReference type="EMBL" id="LKAQ01000004">
    <property type="protein sequence ID" value="OIQ50201.1"/>
    <property type="molecule type" value="Genomic_DNA"/>
</dbReference>
<protein>
    <submittedName>
        <fullName evidence="2">Uncharacterized protein</fullName>
    </submittedName>
</protein>
<gene>
    <name evidence="2" type="ORF">BerOc1_02131</name>
</gene>
<evidence type="ECO:0000313" key="3">
    <source>
        <dbReference type="Proteomes" id="UP000181901"/>
    </source>
</evidence>
<evidence type="ECO:0000256" key="1">
    <source>
        <dbReference type="SAM" id="Phobius"/>
    </source>
</evidence>
<feature type="transmembrane region" description="Helical" evidence="1">
    <location>
        <begin position="41"/>
        <end position="59"/>
    </location>
</feature>
<proteinExistence type="predicted"/>
<keyword evidence="3" id="KW-1185">Reference proteome</keyword>
<sequence length="67" mass="7452">MHGIYYVILPVFAALLVLLTIAALYMGVFKAHRESASMGKKAISGIASGVLSCLVWFFMYSHHYLGW</sequence>
<dbReference type="Proteomes" id="UP000181901">
    <property type="component" value="Unassembled WGS sequence"/>
</dbReference>
<accession>A0A1J5NEQ2</accession>
<reference evidence="2 3" key="1">
    <citation type="submission" date="2015-09" db="EMBL/GenBank/DDBJ databases">
        <title>Genome of Desulfovibrio dechloracetivorans BerOc1, a mercury methylating strain isolated from highly hydrocarbons and metals contaminated coastal sediments.</title>
        <authorList>
            <person name="Goni Urriza M."/>
            <person name="Gassie C."/>
            <person name="Bouchez O."/>
            <person name="Klopp C."/>
            <person name="Ranchou-Peyruse A."/>
            <person name="Remy G."/>
        </authorList>
    </citation>
    <scope>NUCLEOTIDE SEQUENCE [LARGE SCALE GENOMIC DNA]</scope>
    <source>
        <strain evidence="2 3">BerOc1</strain>
    </source>
</reference>
<dbReference type="OrthoDB" id="5472258at2"/>
<comment type="caution">
    <text evidence="2">The sequence shown here is derived from an EMBL/GenBank/DDBJ whole genome shotgun (WGS) entry which is preliminary data.</text>
</comment>
<evidence type="ECO:0000313" key="2">
    <source>
        <dbReference type="EMBL" id="OIQ50201.1"/>
    </source>
</evidence>
<name>A0A1J5NEQ2_9BACT</name>
<keyword evidence="1" id="KW-0812">Transmembrane</keyword>
<feature type="transmembrane region" description="Helical" evidence="1">
    <location>
        <begin position="6"/>
        <end position="29"/>
    </location>
</feature>